<dbReference type="PANTHER" id="PTHR11260:SF781">
    <property type="entry name" value="GLUTATHIONE S-TRANSFERASE U19"/>
    <property type="match status" value="1"/>
</dbReference>
<dbReference type="PROSITE" id="PS50404">
    <property type="entry name" value="GST_NTER"/>
    <property type="match status" value="1"/>
</dbReference>
<evidence type="ECO:0000259" key="7">
    <source>
        <dbReference type="PROSITE" id="PS50405"/>
    </source>
</evidence>
<dbReference type="GO" id="GO:0004364">
    <property type="term" value="F:glutathione transferase activity"/>
    <property type="evidence" value="ECO:0007669"/>
    <property type="project" value="UniProtKB-EC"/>
</dbReference>
<dbReference type="InterPro" id="IPR036282">
    <property type="entry name" value="Glutathione-S-Trfase_C_sf"/>
</dbReference>
<comment type="caution">
    <text evidence="8">The sequence shown here is derived from an EMBL/GenBank/DDBJ whole genome shotgun (WGS) entry which is preliminary data.</text>
</comment>
<keyword evidence="9" id="KW-1185">Reference proteome</keyword>
<evidence type="ECO:0000256" key="5">
    <source>
        <dbReference type="ARBA" id="ARBA00047960"/>
    </source>
</evidence>
<organism evidence="8 9">
    <name type="scientific">Buddleja alternifolia</name>
    <dbReference type="NCBI Taxonomy" id="168488"/>
    <lineage>
        <taxon>Eukaryota</taxon>
        <taxon>Viridiplantae</taxon>
        <taxon>Streptophyta</taxon>
        <taxon>Embryophyta</taxon>
        <taxon>Tracheophyta</taxon>
        <taxon>Spermatophyta</taxon>
        <taxon>Magnoliopsida</taxon>
        <taxon>eudicotyledons</taxon>
        <taxon>Gunneridae</taxon>
        <taxon>Pentapetalae</taxon>
        <taxon>asterids</taxon>
        <taxon>lamiids</taxon>
        <taxon>Lamiales</taxon>
        <taxon>Scrophulariaceae</taxon>
        <taxon>Buddlejeae</taxon>
        <taxon>Buddleja</taxon>
    </lineage>
</organism>
<dbReference type="SUPFAM" id="SSF52833">
    <property type="entry name" value="Thioredoxin-like"/>
    <property type="match status" value="1"/>
</dbReference>
<dbReference type="FunFam" id="3.40.30.10:FF:000044">
    <property type="entry name" value="Glutathione S-transferase GSTU6"/>
    <property type="match status" value="1"/>
</dbReference>
<evidence type="ECO:0000313" key="8">
    <source>
        <dbReference type="EMBL" id="KAG8383131.1"/>
    </source>
</evidence>
<dbReference type="InterPro" id="IPR036249">
    <property type="entry name" value="Thioredoxin-like_sf"/>
</dbReference>
<dbReference type="GO" id="GO:0006749">
    <property type="term" value="P:glutathione metabolic process"/>
    <property type="evidence" value="ECO:0007669"/>
    <property type="project" value="InterPro"/>
</dbReference>
<dbReference type="Gene3D" id="1.20.1050.10">
    <property type="match status" value="1"/>
</dbReference>
<dbReference type="EC" id="2.5.1.18" evidence="1"/>
<dbReference type="SFLD" id="SFLDS00019">
    <property type="entry name" value="Glutathione_Transferase_(cytos"/>
    <property type="match status" value="1"/>
</dbReference>
<dbReference type="SUPFAM" id="SSF47616">
    <property type="entry name" value="GST C-terminal domain-like"/>
    <property type="match status" value="1"/>
</dbReference>
<keyword evidence="3" id="KW-0808">Transferase</keyword>
<name>A0AAV6XRC5_9LAMI</name>
<dbReference type="Gene3D" id="3.40.30.10">
    <property type="entry name" value="Glutaredoxin"/>
    <property type="match status" value="1"/>
</dbReference>
<dbReference type="InterPro" id="IPR010987">
    <property type="entry name" value="Glutathione-S-Trfase_C-like"/>
</dbReference>
<feature type="domain" description="GST N-terminal" evidence="6">
    <location>
        <begin position="4"/>
        <end position="83"/>
    </location>
</feature>
<dbReference type="FunFam" id="1.20.1050.10:FF:000016">
    <property type="entry name" value="Glutathione S-transferase U9"/>
    <property type="match status" value="1"/>
</dbReference>
<dbReference type="Pfam" id="PF02798">
    <property type="entry name" value="GST_N"/>
    <property type="match status" value="1"/>
</dbReference>
<keyword evidence="2" id="KW-0216">Detoxification</keyword>
<dbReference type="SFLD" id="SFLDG00358">
    <property type="entry name" value="Main_(cytGST)"/>
    <property type="match status" value="1"/>
</dbReference>
<dbReference type="PANTHER" id="PTHR11260">
    <property type="entry name" value="GLUTATHIONE S-TRANSFERASE, GST, SUPERFAMILY, GST DOMAIN CONTAINING"/>
    <property type="match status" value="1"/>
</dbReference>
<dbReference type="Proteomes" id="UP000826271">
    <property type="component" value="Unassembled WGS sequence"/>
</dbReference>
<dbReference type="InterPro" id="IPR045074">
    <property type="entry name" value="GST_C_Tau"/>
</dbReference>
<dbReference type="CDD" id="cd03058">
    <property type="entry name" value="GST_N_Tau"/>
    <property type="match status" value="1"/>
</dbReference>
<evidence type="ECO:0000313" key="9">
    <source>
        <dbReference type="Proteomes" id="UP000826271"/>
    </source>
</evidence>
<comment type="similarity">
    <text evidence="4">Belongs to the GST superfamily. Tau family.</text>
</comment>
<dbReference type="InterPro" id="IPR004046">
    <property type="entry name" value="GST_C"/>
</dbReference>
<accession>A0AAV6XRC5</accession>
<dbReference type="Pfam" id="PF00043">
    <property type="entry name" value="GST_C"/>
    <property type="match status" value="1"/>
</dbReference>
<dbReference type="InterPro" id="IPR004045">
    <property type="entry name" value="Glutathione_S-Trfase_N"/>
</dbReference>
<dbReference type="AlphaFoldDB" id="A0AAV6XRC5"/>
<dbReference type="SFLD" id="SFLDG01152">
    <property type="entry name" value="Main.3:_Omega-_and_Tau-like"/>
    <property type="match status" value="1"/>
</dbReference>
<evidence type="ECO:0000256" key="2">
    <source>
        <dbReference type="ARBA" id="ARBA00022575"/>
    </source>
</evidence>
<dbReference type="GO" id="GO:0009407">
    <property type="term" value="P:toxin catabolic process"/>
    <property type="evidence" value="ECO:0007669"/>
    <property type="project" value="UniProtKB-ARBA"/>
</dbReference>
<comment type="catalytic activity">
    <reaction evidence="5">
        <text>RX + glutathione = an S-substituted glutathione + a halide anion + H(+)</text>
        <dbReference type="Rhea" id="RHEA:16437"/>
        <dbReference type="ChEBI" id="CHEBI:15378"/>
        <dbReference type="ChEBI" id="CHEBI:16042"/>
        <dbReference type="ChEBI" id="CHEBI:17792"/>
        <dbReference type="ChEBI" id="CHEBI:57925"/>
        <dbReference type="ChEBI" id="CHEBI:90779"/>
        <dbReference type="EC" id="2.5.1.18"/>
    </reaction>
</comment>
<dbReference type="GO" id="GO:0005737">
    <property type="term" value="C:cytoplasm"/>
    <property type="evidence" value="ECO:0007669"/>
    <property type="project" value="TreeGrafter"/>
</dbReference>
<protein>
    <recommendedName>
        <fullName evidence="1">glutathione transferase</fullName>
        <ecNumber evidence="1">2.5.1.18</ecNumber>
    </recommendedName>
</protein>
<dbReference type="InterPro" id="IPR045073">
    <property type="entry name" value="Omega/Tau-like"/>
</dbReference>
<dbReference type="EMBL" id="WHWC01000005">
    <property type="protein sequence ID" value="KAG8383131.1"/>
    <property type="molecule type" value="Genomic_DNA"/>
</dbReference>
<feature type="domain" description="GST C-terminal" evidence="7">
    <location>
        <begin position="89"/>
        <end position="223"/>
    </location>
</feature>
<proteinExistence type="inferred from homology"/>
<dbReference type="InterPro" id="IPR040079">
    <property type="entry name" value="Glutathione_S-Trfase"/>
</dbReference>
<gene>
    <name evidence="8" type="ORF">BUALT_Bualt05G0152800</name>
</gene>
<evidence type="ECO:0000259" key="6">
    <source>
        <dbReference type="PROSITE" id="PS50404"/>
    </source>
</evidence>
<evidence type="ECO:0000256" key="1">
    <source>
        <dbReference type="ARBA" id="ARBA00012452"/>
    </source>
</evidence>
<dbReference type="PROSITE" id="PS50405">
    <property type="entry name" value="GST_CTER"/>
    <property type="match status" value="1"/>
</dbReference>
<sequence length="229" mass="25896">MATSNLKLLGMWACPYVNRAQFALKIKSIEYEFIEENPYNRSDILVTSNPFYKKIPVLIHGDKPICESLIIVQYVDDNWATGPSTLPSDAYDRALARFWAAYISDKWYPSPKLLREAQVEDEKTPLTEKISAGLLLLEEAFVKCSKGKPYFGGDNIGYLDIVLGSSLAWLKVTEIVVGIKLLDQDKIPTLSGWADRFCSDEDVKDVLPETEKLLELHEKIQAFVRDGSK</sequence>
<evidence type="ECO:0000256" key="3">
    <source>
        <dbReference type="ARBA" id="ARBA00022679"/>
    </source>
</evidence>
<evidence type="ECO:0000256" key="4">
    <source>
        <dbReference type="ARBA" id="ARBA00025743"/>
    </source>
</evidence>
<dbReference type="CDD" id="cd03185">
    <property type="entry name" value="GST_C_Tau"/>
    <property type="match status" value="1"/>
</dbReference>
<reference evidence="8" key="1">
    <citation type="submission" date="2019-10" db="EMBL/GenBank/DDBJ databases">
        <authorList>
            <person name="Zhang R."/>
            <person name="Pan Y."/>
            <person name="Wang J."/>
            <person name="Ma R."/>
            <person name="Yu S."/>
        </authorList>
    </citation>
    <scope>NUCLEOTIDE SEQUENCE</scope>
    <source>
        <strain evidence="8">LA-IB0</strain>
        <tissue evidence="8">Leaf</tissue>
    </source>
</reference>